<dbReference type="AlphaFoldDB" id="A0ABC9N6B5"/>
<proteinExistence type="predicted"/>
<keyword evidence="2" id="KW-1185">Reference proteome</keyword>
<reference evidence="1" key="1">
    <citation type="submission" date="2007-06" db="EMBL/GenBank/DDBJ databases">
        <authorList>
            <person name="Fulton L."/>
            <person name="Clifton S."/>
            <person name="Fulton B."/>
            <person name="Xu J."/>
            <person name="Minx P."/>
            <person name="Pepin K.H."/>
            <person name="Johnson M."/>
            <person name="Thiruvilangam P."/>
            <person name="Bhonagiri V."/>
            <person name="Nash W.E."/>
            <person name="Mardis E.R."/>
            <person name="Wilson R.K."/>
        </authorList>
    </citation>
    <scope>NUCLEOTIDE SEQUENCE [LARGE SCALE GENOMIC DNA]</scope>
    <source>
        <strain evidence="1">ATCC 8492</strain>
    </source>
</reference>
<name>A0ABC9N6B5_BACUC</name>
<accession>A0ABC9N6B5</accession>
<gene>
    <name evidence="1" type="ORF">BACUNI_03845</name>
</gene>
<protein>
    <submittedName>
        <fullName evidence="1">Uncharacterized protein</fullName>
    </submittedName>
</protein>
<dbReference type="Proteomes" id="UP000004110">
    <property type="component" value="Unassembled WGS sequence"/>
</dbReference>
<sequence length="51" mass="6111">MNLFHSGPDGLFFYLLLLNRKKLPPALRETNHLYTADWQFLCFLLFLQQLL</sequence>
<dbReference type="EMBL" id="AAYH02000048">
    <property type="protein sequence ID" value="EDO52233.1"/>
    <property type="molecule type" value="Genomic_DNA"/>
</dbReference>
<evidence type="ECO:0000313" key="2">
    <source>
        <dbReference type="Proteomes" id="UP000004110"/>
    </source>
</evidence>
<evidence type="ECO:0000313" key="1">
    <source>
        <dbReference type="EMBL" id="EDO52233.1"/>
    </source>
</evidence>
<reference evidence="1" key="2">
    <citation type="submission" date="2013-11" db="EMBL/GenBank/DDBJ databases">
        <title>Draft genome sequence of Bacteroides uniformis (ATCC 8492).</title>
        <authorList>
            <person name="Sudarsanam P."/>
            <person name="Ley R."/>
            <person name="Guruge J."/>
            <person name="Turnbaugh P.J."/>
            <person name="Mahowald M."/>
            <person name="Liep D."/>
            <person name="Gordon J."/>
        </authorList>
    </citation>
    <scope>NUCLEOTIDE SEQUENCE</scope>
    <source>
        <strain evidence="1">ATCC 8492</strain>
    </source>
</reference>
<comment type="caution">
    <text evidence="1">The sequence shown here is derived from an EMBL/GenBank/DDBJ whole genome shotgun (WGS) entry which is preliminary data.</text>
</comment>
<organism evidence="1 2">
    <name type="scientific">Bacteroides uniformis (strain ATCC 8492 / DSM 6597 / CCUG 4942 / CIP 103695 / JCM 5828 / KCTC 5204 / NCTC 13054 / VPI 0061)</name>
    <dbReference type="NCBI Taxonomy" id="411479"/>
    <lineage>
        <taxon>Bacteria</taxon>
        <taxon>Pseudomonadati</taxon>
        <taxon>Bacteroidota</taxon>
        <taxon>Bacteroidia</taxon>
        <taxon>Bacteroidales</taxon>
        <taxon>Bacteroidaceae</taxon>
        <taxon>Bacteroides</taxon>
    </lineage>
</organism>